<dbReference type="OrthoDB" id="26679at2759"/>
<feature type="compositionally biased region" description="Pro residues" evidence="1">
    <location>
        <begin position="95"/>
        <end position="107"/>
    </location>
</feature>
<organism evidence="2 3">
    <name type="scientific">Coprinopsis marcescibilis</name>
    <name type="common">Agaric fungus</name>
    <name type="synonym">Psathyrella marcescibilis</name>
    <dbReference type="NCBI Taxonomy" id="230819"/>
    <lineage>
        <taxon>Eukaryota</taxon>
        <taxon>Fungi</taxon>
        <taxon>Dikarya</taxon>
        <taxon>Basidiomycota</taxon>
        <taxon>Agaricomycotina</taxon>
        <taxon>Agaricomycetes</taxon>
        <taxon>Agaricomycetidae</taxon>
        <taxon>Agaricales</taxon>
        <taxon>Agaricineae</taxon>
        <taxon>Psathyrellaceae</taxon>
        <taxon>Coprinopsis</taxon>
    </lineage>
</organism>
<feature type="region of interest" description="Disordered" evidence="1">
    <location>
        <begin position="63"/>
        <end position="115"/>
    </location>
</feature>
<dbReference type="AlphaFoldDB" id="A0A5C3KUH2"/>
<evidence type="ECO:0000313" key="2">
    <source>
        <dbReference type="EMBL" id="TFK24156.1"/>
    </source>
</evidence>
<evidence type="ECO:0000313" key="3">
    <source>
        <dbReference type="Proteomes" id="UP000307440"/>
    </source>
</evidence>
<reference evidence="2 3" key="1">
    <citation type="journal article" date="2019" name="Nat. Ecol. Evol.">
        <title>Megaphylogeny resolves global patterns of mushroom evolution.</title>
        <authorList>
            <person name="Varga T."/>
            <person name="Krizsan K."/>
            <person name="Foldi C."/>
            <person name="Dima B."/>
            <person name="Sanchez-Garcia M."/>
            <person name="Sanchez-Ramirez S."/>
            <person name="Szollosi G.J."/>
            <person name="Szarkandi J.G."/>
            <person name="Papp V."/>
            <person name="Albert L."/>
            <person name="Andreopoulos W."/>
            <person name="Angelini C."/>
            <person name="Antonin V."/>
            <person name="Barry K.W."/>
            <person name="Bougher N.L."/>
            <person name="Buchanan P."/>
            <person name="Buyck B."/>
            <person name="Bense V."/>
            <person name="Catcheside P."/>
            <person name="Chovatia M."/>
            <person name="Cooper J."/>
            <person name="Damon W."/>
            <person name="Desjardin D."/>
            <person name="Finy P."/>
            <person name="Geml J."/>
            <person name="Haridas S."/>
            <person name="Hughes K."/>
            <person name="Justo A."/>
            <person name="Karasinski D."/>
            <person name="Kautmanova I."/>
            <person name="Kiss B."/>
            <person name="Kocsube S."/>
            <person name="Kotiranta H."/>
            <person name="LaButti K.M."/>
            <person name="Lechner B.E."/>
            <person name="Liimatainen K."/>
            <person name="Lipzen A."/>
            <person name="Lukacs Z."/>
            <person name="Mihaltcheva S."/>
            <person name="Morgado L.N."/>
            <person name="Niskanen T."/>
            <person name="Noordeloos M.E."/>
            <person name="Ohm R.A."/>
            <person name="Ortiz-Santana B."/>
            <person name="Ovrebo C."/>
            <person name="Racz N."/>
            <person name="Riley R."/>
            <person name="Savchenko A."/>
            <person name="Shiryaev A."/>
            <person name="Soop K."/>
            <person name="Spirin V."/>
            <person name="Szebenyi C."/>
            <person name="Tomsovsky M."/>
            <person name="Tulloss R.E."/>
            <person name="Uehling J."/>
            <person name="Grigoriev I.V."/>
            <person name="Vagvolgyi C."/>
            <person name="Papp T."/>
            <person name="Martin F.M."/>
            <person name="Miettinen O."/>
            <person name="Hibbett D.S."/>
            <person name="Nagy L.G."/>
        </authorList>
    </citation>
    <scope>NUCLEOTIDE SEQUENCE [LARGE SCALE GENOMIC DNA]</scope>
    <source>
        <strain evidence="2 3">CBS 121175</strain>
    </source>
</reference>
<sequence length="115" mass="12596">MPVGGSHSTFSQISGAPGFKLEEYVWDKGFSEGLERLRGVQRRASQLRKKRTTMRIASCLIWPEHGGDRSDDQSALIARMTNQHQAPAAHRTPLALPPPPPPPPPPHTTTESAPL</sequence>
<keyword evidence="3" id="KW-1185">Reference proteome</keyword>
<accession>A0A5C3KUH2</accession>
<name>A0A5C3KUH2_COPMA</name>
<protein>
    <submittedName>
        <fullName evidence="2">Uncharacterized protein</fullName>
    </submittedName>
</protein>
<proteinExistence type="predicted"/>
<evidence type="ECO:0000256" key="1">
    <source>
        <dbReference type="SAM" id="MobiDB-lite"/>
    </source>
</evidence>
<dbReference type="Proteomes" id="UP000307440">
    <property type="component" value="Unassembled WGS sequence"/>
</dbReference>
<dbReference type="EMBL" id="ML210205">
    <property type="protein sequence ID" value="TFK24156.1"/>
    <property type="molecule type" value="Genomic_DNA"/>
</dbReference>
<gene>
    <name evidence="2" type="ORF">FA15DRAFT_704807</name>
</gene>